<name>A0A0W8DI72_PHYNI</name>
<organism evidence="1 2">
    <name type="scientific">Phytophthora nicotianae</name>
    <name type="common">Potato buckeye rot agent</name>
    <name type="synonym">Phytophthora parasitica</name>
    <dbReference type="NCBI Taxonomy" id="4792"/>
    <lineage>
        <taxon>Eukaryota</taxon>
        <taxon>Sar</taxon>
        <taxon>Stramenopiles</taxon>
        <taxon>Oomycota</taxon>
        <taxon>Peronosporomycetes</taxon>
        <taxon>Peronosporales</taxon>
        <taxon>Peronosporaceae</taxon>
        <taxon>Phytophthora</taxon>
    </lineage>
</organism>
<gene>
    <name evidence="1" type="ORF">AM588_10010056</name>
</gene>
<reference evidence="1 2" key="1">
    <citation type="submission" date="2015-11" db="EMBL/GenBank/DDBJ databases">
        <title>Genomes and virulence difference between two physiological races of Phytophthora nicotianae.</title>
        <authorList>
            <person name="Liu H."/>
            <person name="Ma X."/>
            <person name="Yu H."/>
            <person name="Fang D."/>
            <person name="Li Y."/>
            <person name="Wang X."/>
            <person name="Wang W."/>
            <person name="Dong Y."/>
            <person name="Xiao B."/>
        </authorList>
    </citation>
    <scope>NUCLEOTIDE SEQUENCE [LARGE SCALE GENOMIC DNA]</scope>
    <source>
        <strain evidence="2">race 1</strain>
    </source>
</reference>
<sequence length="128" mass="14425">MQDLQELLRGNSGDSAASAAAATVFWDELVTLNGNCVTRTAAYEFLERRHATQIRTEGQDRSRGPQTKLFGKFVELVVAEELLSLLHTDELNSIEAAERIDPQLLHNQQEQIKEQVCVWRKAQEDDTA</sequence>
<evidence type="ECO:0000313" key="1">
    <source>
        <dbReference type="EMBL" id="KUF96081.1"/>
    </source>
</evidence>
<dbReference type="Proteomes" id="UP000054636">
    <property type="component" value="Unassembled WGS sequence"/>
</dbReference>
<protein>
    <submittedName>
        <fullName evidence="1">Uncharacterized protein</fullName>
    </submittedName>
</protein>
<dbReference type="AlphaFoldDB" id="A0A0W8DI72"/>
<dbReference type="EMBL" id="LNFP01000185">
    <property type="protein sequence ID" value="KUF96081.1"/>
    <property type="molecule type" value="Genomic_DNA"/>
</dbReference>
<accession>A0A0W8DI72</accession>
<comment type="caution">
    <text evidence="1">The sequence shown here is derived from an EMBL/GenBank/DDBJ whole genome shotgun (WGS) entry which is preliminary data.</text>
</comment>
<evidence type="ECO:0000313" key="2">
    <source>
        <dbReference type="Proteomes" id="UP000054636"/>
    </source>
</evidence>
<proteinExistence type="predicted"/>